<accession>A0ABW3LCY5</accession>
<evidence type="ECO:0000313" key="5">
    <source>
        <dbReference type="Proteomes" id="UP001597109"/>
    </source>
</evidence>
<dbReference type="InterPro" id="IPR039424">
    <property type="entry name" value="SBP_5"/>
</dbReference>
<dbReference type="Pfam" id="PF00496">
    <property type="entry name" value="SBP_bac_5"/>
    <property type="match status" value="1"/>
</dbReference>
<comment type="caution">
    <text evidence="4">The sequence shown here is derived from an EMBL/GenBank/DDBJ whole genome shotgun (WGS) entry which is preliminary data.</text>
</comment>
<evidence type="ECO:0000313" key="4">
    <source>
        <dbReference type="EMBL" id="MFD1032179.1"/>
    </source>
</evidence>
<dbReference type="InterPro" id="IPR000914">
    <property type="entry name" value="SBP_5_dom"/>
</dbReference>
<organism evidence="4 5">
    <name type="scientific">Metaplanococcus flavidus</name>
    <dbReference type="NCBI Taxonomy" id="569883"/>
    <lineage>
        <taxon>Bacteria</taxon>
        <taxon>Bacillati</taxon>
        <taxon>Bacillota</taxon>
        <taxon>Bacilli</taxon>
        <taxon>Bacillales</taxon>
        <taxon>Caryophanaceae</taxon>
        <taxon>Metaplanococcus</taxon>
    </lineage>
</organism>
<name>A0ABW3LCY5_9BACL</name>
<dbReference type="InterPro" id="IPR025370">
    <property type="entry name" value="SgrR_HTH_N"/>
</dbReference>
<dbReference type="PANTHER" id="PTHR30290">
    <property type="entry name" value="PERIPLASMIC BINDING COMPONENT OF ABC TRANSPORTER"/>
    <property type="match status" value="1"/>
</dbReference>
<keyword evidence="5" id="KW-1185">Reference proteome</keyword>
<reference evidence="5" key="1">
    <citation type="journal article" date="2019" name="Int. J. Syst. Evol. Microbiol.">
        <title>The Global Catalogue of Microorganisms (GCM) 10K type strain sequencing project: providing services to taxonomists for standard genome sequencing and annotation.</title>
        <authorList>
            <consortium name="The Broad Institute Genomics Platform"/>
            <consortium name="The Broad Institute Genome Sequencing Center for Infectious Disease"/>
            <person name="Wu L."/>
            <person name="Ma J."/>
        </authorList>
    </citation>
    <scope>NUCLEOTIDE SEQUENCE [LARGE SCALE GENOMIC DNA]</scope>
    <source>
        <strain evidence="5">CCUG 56756</strain>
    </source>
</reference>
<feature type="domain" description="Transcriptional regulator SgrR N-terminal HTH" evidence="3">
    <location>
        <begin position="17"/>
        <end position="107"/>
    </location>
</feature>
<gene>
    <name evidence="4" type="ORF">ACFQ1X_12135</name>
</gene>
<dbReference type="Proteomes" id="UP001597109">
    <property type="component" value="Unassembled WGS sequence"/>
</dbReference>
<keyword evidence="1" id="KW-0238">DNA-binding</keyword>
<dbReference type="EMBL" id="JBHTKI010000019">
    <property type="protein sequence ID" value="MFD1032179.1"/>
    <property type="molecule type" value="Genomic_DNA"/>
</dbReference>
<evidence type="ECO:0000259" key="3">
    <source>
        <dbReference type="Pfam" id="PF12793"/>
    </source>
</evidence>
<dbReference type="Pfam" id="PF12793">
    <property type="entry name" value="SgrR_N"/>
    <property type="match status" value="1"/>
</dbReference>
<dbReference type="PANTHER" id="PTHR30290:SF72">
    <property type="entry name" value="HTH-TYPE TRANSCRIPTIONAL REGULATOR SGRR"/>
    <property type="match status" value="1"/>
</dbReference>
<proteinExistence type="predicted"/>
<dbReference type="RefSeq" id="WP_144839331.1">
    <property type="nucleotide sequence ID" value="NZ_JBHTKI010000019.1"/>
</dbReference>
<protein>
    <submittedName>
        <fullName evidence="4">ABC transporter substrate-binding protein</fullName>
    </submittedName>
</protein>
<evidence type="ECO:0000256" key="1">
    <source>
        <dbReference type="ARBA" id="ARBA00023125"/>
    </source>
</evidence>
<sequence length="548" mass="64028">MNQLLLKVWQALPDGEVKQVEIAQILNLSKRQTKRWLERWDDEKWLSYQPGIGRGRKTRIKWLENVEEVFVDTLIPMFLDNPLQDMVEYLDWEWSESARKRLEKQFSRRLGDQTVSNHRFIFPMKYPFLTFHPLQAIDLNSVHICDNLYNRLFTVTEEGKVRGELVQSWEISNRKILLFLKNHVKFHDGSTLNSTDVMDCLTPFFNHPHYQGMASQVISVLAPHPLVVEIELNAPCSYLLHLLSITQASIYKVKNDNTIGTGPFYVEVSEKKLTRIKAHEDYYRERPSIDTIDFLKVNSDTELIYRTNTSELVSDPQKITSESGFGALVFNLFRDSDIQEKEVREYIHYLVRNGIDSLLDIVKNSTENNRGFLLNESISYKVKKATLPPLNQHLILATSRFTLGLAERLKEILEAGGVSVDLIMMEHEKYVSVKTRELEADLFISREHFSLDQNLSFYQYFKAGYSQISDLMEKNEIVTEVLSSYAETPVESWLPLHLEIEREVISNSWLIPLYFNQRKIAYPPELMGIRTKNYGYADYSTLWIKPKY</sequence>
<dbReference type="SUPFAM" id="SSF53850">
    <property type="entry name" value="Periplasmic binding protein-like II"/>
    <property type="match status" value="1"/>
</dbReference>
<evidence type="ECO:0000259" key="2">
    <source>
        <dbReference type="Pfam" id="PF00496"/>
    </source>
</evidence>
<dbReference type="Gene3D" id="3.40.190.10">
    <property type="entry name" value="Periplasmic binding protein-like II"/>
    <property type="match status" value="1"/>
</dbReference>
<feature type="domain" description="Solute-binding protein family 5" evidence="2">
    <location>
        <begin position="161"/>
        <end position="304"/>
    </location>
</feature>